<proteinExistence type="predicted"/>
<dbReference type="Proteomes" id="UP001431783">
    <property type="component" value="Unassembled WGS sequence"/>
</dbReference>
<dbReference type="EMBL" id="JARQZJ010000032">
    <property type="protein sequence ID" value="KAK9874657.1"/>
    <property type="molecule type" value="Genomic_DNA"/>
</dbReference>
<accession>A0AAW1U218</accession>
<sequence length="233" mass="24925">MSYIWSVISLNLLLSLQILECGNTSDIIQNSINGASFVANTTRLGLKKTVDAVVGAPFKPFEVVGTQLENAAIGATSAGGKIIDAIGQKVKTIAQKLQNQEEKFIKCVQSQQFDAVKVIVLDEVKCVTSKFDTIHTIIHSTVVDVNITYNIVKDVVQLPKCGEDAKCFADYTSGFIGKLGRITLGIGSIVQASVFGLASIPVTLPVCFVMKSTLNPAEVIGKLIFNILKCSTA</sequence>
<comment type="caution">
    <text evidence="2">The sequence shown here is derived from an EMBL/GenBank/DDBJ whole genome shotgun (WGS) entry which is preliminary data.</text>
</comment>
<organism evidence="2 3">
    <name type="scientific">Henosepilachna vigintioctopunctata</name>
    <dbReference type="NCBI Taxonomy" id="420089"/>
    <lineage>
        <taxon>Eukaryota</taxon>
        <taxon>Metazoa</taxon>
        <taxon>Ecdysozoa</taxon>
        <taxon>Arthropoda</taxon>
        <taxon>Hexapoda</taxon>
        <taxon>Insecta</taxon>
        <taxon>Pterygota</taxon>
        <taxon>Neoptera</taxon>
        <taxon>Endopterygota</taxon>
        <taxon>Coleoptera</taxon>
        <taxon>Polyphaga</taxon>
        <taxon>Cucujiformia</taxon>
        <taxon>Coccinelloidea</taxon>
        <taxon>Coccinellidae</taxon>
        <taxon>Epilachninae</taxon>
        <taxon>Epilachnini</taxon>
        <taxon>Henosepilachna</taxon>
    </lineage>
</organism>
<feature type="chain" id="PRO_5043777471" evidence="1">
    <location>
        <begin position="22"/>
        <end position="233"/>
    </location>
</feature>
<gene>
    <name evidence="2" type="ORF">WA026_005480</name>
</gene>
<feature type="signal peptide" evidence="1">
    <location>
        <begin position="1"/>
        <end position="21"/>
    </location>
</feature>
<name>A0AAW1U218_9CUCU</name>
<keyword evidence="3" id="KW-1185">Reference proteome</keyword>
<protein>
    <submittedName>
        <fullName evidence="2">Uncharacterized protein</fullName>
    </submittedName>
</protein>
<evidence type="ECO:0000313" key="3">
    <source>
        <dbReference type="Proteomes" id="UP001431783"/>
    </source>
</evidence>
<reference evidence="2 3" key="1">
    <citation type="submission" date="2023-03" db="EMBL/GenBank/DDBJ databases">
        <title>Genome insight into feeding habits of ladybird beetles.</title>
        <authorList>
            <person name="Li H.-S."/>
            <person name="Huang Y.-H."/>
            <person name="Pang H."/>
        </authorList>
    </citation>
    <scope>NUCLEOTIDE SEQUENCE [LARGE SCALE GENOMIC DNA]</scope>
    <source>
        <strain evidence="2">SYSU_2023b</strain>
        <tissue evidence="2">Whole body</tissue>
    </source>
</reference>
<dbReference type="AlphaFoldDB" id="A0AAW1U218"/>
<evidence type="ECO:0000256" key="1">
    <source>
        <dbReference type="SAM" id="SignalP"/>
    </source>
</evidence>
<evidence type="ECO:0000313" key="2">
    <source>
        <dbReference type="EMBL" id="KAK9874657.1"/>
    </source>
</evidence>
<keyword evidence="1" id="KW-0732">Signal</keyword>